<evidence type="ECO:0000256" key="3">
    <source>
        <dbReference type="ARBA" id="ARBA00022692"/>
    </source>
</evidence>
<evidence type="ECO:0000256" key="6">
    <source>
        <dbReference type="ARBA" id="ARBA00023136"/>
    </source>
</evidence>
<comment type="caution">
    <text evidence="7">Lacks conserved residue(s) required for the propagation of feature annotation.</text>
</comment>
<keyword evidence="5 7" id="KW-1133">Transmembrane helix</keyword>
<evidence type="ECO:0000256" key="1">
    <source>
        <dbReference type="ARBA" id="ARBA00004477"/>
    </source>
</evidence>
<dbReference type="PANTHER" id="PTHR11009">
    <property type="entry name" value="DER1-LIKE PROTEIN, DERLIN"/>
    <property type="match status" value="1"/>
</dbReference>
<keyword evidence="3 7" id="KW-0812">Transmembrane</keyword>
<organism evidence="9 10">
    <name type="scientific">Serendipita vermifera MAFF 305830</name>
    <dbReference type="NCBI Taxonomy" id="933852"/>
    <lineage>
        <taxon>Eukaryota</taxon>
        <taxon>Fungi</taxon>
        <taxon>Dikarya</taxon>
        <taxon>Basidiomycota</taxon>
        <taxon>Agaricomycotina</taxon>
        <taxon>Agaricomycetes</taxon>
        <taxon>Sebacinales</taxon>
        <taxon>Serendipitaceae</taxon>
        <taxon>Serendipita</taxon>
    </lineage>
</organism>
<feature type="transmembrane region" description="Helical" evidence="7">
    <location>
        <begin position="20"/>
        <end position="41"/>
    </location>
</feature>
<dbReference type="InterPro" id="IPR007599">
    <property type="entry name" value="DER1"/>
</dbReference>
<dbReference type="EMBL" id="KN824277">
    <property type="protein sequence ID" value="KIM33980.1"/>
    <property type="molecule type" value="Genomic_DNA"/>
</dbReference>
<keyword evidence="10" id="KW-1185">Reference proteome</keyword>
<evidence type="ECO:0000256" key="2">
    <source>
        <dbReference type="ARBA" id="ARBA00008917"/>
    </source>
</evidence>
<evidence type="ECO:0000313" key="9">
    <source>
        <dbReference type="EMBL" id="KIM33980.1"/>
    </source>
</evidence>
<comment type="similarity">
    <text evidence="2 7">Belongs to the derlin family.</text>
</comment>
<evidence type="ECO:0000313" key="10">
    <source>
        <dbReference type="Proteomes" id="UP000054097"/>
    </source>
</evidence>
<evidence type="ECO:0000256" key="8">
    <source>
        <dbReference type="SAM" id="MobiDB-lite"/>
    </source>
</evidence>
<proteinExistence type="inferred from homology"/>
<evidence type="ECO:0000256" key="4">
    <source>
        <dbReference type="ARBA" id="ARBA00022824"/>
    </source>
</evidence>
<dbReference type="Proteomes" id="UP000054097">
    <property type="component" value="Unassembled WGS sequence"/>
</dbReference>
<accession>A0A0C3BAY6</accession>
<comment type="function">
    <text evidence="7">May be involved in the degradation of misfolded endoplasmic reticulum (ER) luminal proteins.</text>
</comment>
<dbReference type="GO" id="GO:0006950">
    <property type="term" value="P:response to stress"/>
    <property type="evidence" value="ECO:0007669"/>
    <property type="project" value="UniProtKB-ARBA"/>
</dbReference>
<reference evidence="10" key="2">
    <citation type="submission" date="2015-01" db="EMBL/GenBank/DDBJ databases">
        <title>Evolutionary Origins and Diversification of the Mycorrhizal Mutualists.</title>
        <authorList>
            <consortium name="DOE Joint Genome Institute"/>
            <consortium name="Mycorrhizal Genomics Consortium"/>
            <person name="Kohler A."/>
            <person name="Kuo A."/>
            <person name="Nagy L.G."/>
            <person name="Floudas D."/>
            <person name="Copeland A."/>
            <person name="Barry K.W."/>
            <person name="Cichocki N."/>
            <person name="Veneault-Fourrey C."/>
            <person name="LaButti K."/>
            <person name="Lindquist E.A."/>
            <person name="Lipzen A."/>
            <person name="Lundell T."/>
            <person name="Morin E."/>
            <person name="Murat C."/>
            <person name="Riley R."/>
            <person name="Ohm R."/>
            <person name="Sun H."/>
            <person name="Tunlid A."/>
            <person name="Henrissat B."/>
            <person name="Grigoriev I.V."/>
            <person name="Hibbett D.S."/>
            <person name="Martin F."/>
        </authorList>
    </citation>
    <scope>NUCLEOTIDE SEQUENCE [LARGE SCALE GENOMIC DNA]</scope>
    <source>
        <strain evidence="10">MAFF 305830</strain>
    </source>
</reference>
<name>A0A0C3BAY6_SERVB</name>
<dbReference type="InterPro" id="IPR035952">
    <property type="entry name" value="Rhomboid-like_sf"/>
</dbReference>
<keyword evidence="6 7" id="KW-0472">Membrane</keyword>
<dbReference type="AlphaFoldDB" id="A0A0C3BAY6"/>
<comment type="subcellular location">
    <subcellularLocation>
        <location evidence="1 7">Endoplasmic reticulum membrane</location>
        <topology evidence="1 7">Multi-pass membrane protein</topology>
    </subcellularLocation>
</comment>
<feature type="region of interest" description="Disordered" evidence="8">
    <location>
        <begin position="238"/>
        <end position="271"/>
    </location>
</feature>
<reference evidence="9 10" key="1">
    <citation type="submission" date="2014-04" db="EMBL/GenBank/DDBJ databases">
        <authorList>
            <consortium name="DOE Joint Genome Institute"/>
            <person name="Kuo A."/>
            <person name="Zuccaro A."/>
            <person name="Kohler A."/>
            <person name="Nagy L.G."/>
            <person name="Floudas D."/>
            <person name="Copeland A."/>
            <person name="Barry K.W."/>
            <person name="Cichocki N."/>
            <person name="Veneault-Fourrey C."/>
            <person name="LaButti K."/>
            <person name="Lindquist E.A."/>
            <person name="Lipzen A."/>
            <person name="Lundell T."/>
            <person name="Morin E."/>
            <person name="Murat C."/>
            <person name="Sun H."/>
            <person name="Tunlid A."/>
            <person name="Henrissat B."/>
            <person name="Grigoriev I.V."/>
            <person name="Hibbett D.S."/>
            <person name="Martin F."/>
            <person name="Nordberg H.P."/>
            <person name="Cantor M.N."/>
            <person name="Hua S.X."/>
        </authorList>
    </citation>
    <scope>NUCLEOTIDE SEQUENCE [LARGE SCALE GENOMIC DNA]</scope>
    <source>
        <strain evidence="9 10">MAFF 305830</strain>
    </source>
</reference>
<feature type="transmembrane region" description="Helical" evidence="7">
    <location>
        <begin position="99"/>
        <end position="117"/>
    </location>
</feature>
<dbReference type="SUPFAM" id="SSF144091">
    <property type="entry name" value="Rhomboid-like"/>
    <property type="match status" value="1"/>
</dbReference>
<dbReference type="GO" id="GO:0005789">
    <property type="term" value="C:endoplasmic reticulum membrane"/>
    <property type="evidence" value="ECO:0007669"/>
    <property type="project" value="UniProtKB-SubCell"/>
</dbReference>
<sequence length="271" mass="31040">MAWNQLAAELLKIPPVTRYATISAVVIAVPLFLHFYSPYIYTLDLPTLKHNYQFWRLYTSLWVPWRLDDPLSWLFQMVMLYRHLRPVEEKSYHRRLPDMLWQFFWSMAALMALCYPLKHDRFWTSLLGFIVYFSSRLSPNESVSLYGLITVNVQWFPYVLVAFNTASSPSIGCGTVAGLIVAQALFMLDYEEPELPTMEPKLRRHGMLRAPDMLTRLLVTPEVQRNSTVRKVYGTATAPAGRGLGDGERGANVPGSSSGYQWGKGHKLGEN</sequence>
<dbReference type="HOGENOM" id="CLU_051898_2_0_1"/>
<gene>
    <name evidence="9" type="ORF">M408DRAFT_325530</name>
</gene>
<keyword evidence="4 7" id="KW-0256">Endoplasmic reticulum</keyword>
<evidence type="ECO:0000256" key="7">
    <source>
        <dbReference type="RuleBase" id="RU363059"/>
    </source>
</evidence>
<dbReference type="Pfam" id="PF04511">
    <property type="entry name" value="DER1"/>
    <property type="match status" value="1"/>
</dbReference>
<protein>
    <recommendedName>
        <fullName evidence="7">Derlin</fullName>
    </recommendedName>
</protein>
<evidence type="ECO:0000256" key="5">
    <source>
        <dbReference type="ARBA" id="ARBA00022989"/>
    </source>
</evidence>
<dbReference type="STRING" id="933852.A0A0C3BAY6"/>
<dbReference type="OrthoDB" id="1716531at2759"/>